<keyword evidence="2" id="KW-1185">Reference proteome</keyword>
<dbReference type="AlphaFoldDB" id="A0A251NA36"/>
<evidence type="ECO:0000313" key="2">
    <source>
        <dbReference type="Proteomes" id="UP000006882"/>
    </source>
</evidence>
<organism evidence="1 2">
    <name type="scientific">Prunus persica</name>
    <name type="common">Peach</name>
    <name type="synonym">Amygdalus persica</name>
    <dbReference type="NCBI Taxonomy" id="3760"/>
    <lineage>
        <taxon>Eukaryota</taxon>
        <taxon>Viridiplantae</taxon>
        <taxon>Streptophyta</taxon>
        <taxon>Embryophyta</taxon>
        <taxon>Tracheophyta</taxon>
        <taxon>Spermatophyta</taxon>
        <taxon>Magnoliopsida</taxon>
        <taxon>eudicotyledons</taxon>
        <taxon>Gunneridae</taxon>
        <taxon>Pentapetalae</taxon>
        <taxon>rosids</taxon>
        <taxon>fabids</taxon>
        <taxon>Rosales</taxon>
        <taxon>Rosaceae</taxon>
        <taxon>Amygdaloideae</taxon>
        <taxon>Amygdaleae</taxon>
        <taxon>Prunus</taxon>
    </lineage>
</organism>
<dbReference type="Gramene" id="ONH96193">
    <property type="protein sequence ID" value="ONH96193"/>
    <property type="gene ID" value="PRUPE_7G112500"/>
</dbReference>
<dbReference type="Proteomes" id="UP000006882">
    <property type="component" value="Chromosome G7"/>
</dbReference>
<evidence type="ECO:0000313" key="1">
    <source>
        <dbReference type="EMBL" id="ONH96193.1"/>
    </source>
</evidence>
<protein>
    <submittedName>
        <fullName evidence="1">Uncharacterized protein</fullName>
    </submittedName>
</protein>
<accession>A0A251NA36</accession>
<reference evidence="1 2" key="1">
    <citation type="journal article" date="2013" name="Nat. Genet.">
        <title>The high-quality draft genome of peach (Prunus persica) identifies unique patterns of genetic diversity, domestication and genome evolution.</title>
        <authorList>
            <consortium name="International Peach Genome Initiative"/>
            <person name="Verde I."/>
            <person name="Abbott A.G."/>
            <person name="Scalabrin S."/>
            <person name="Jung S."/>
            <person name="Shu S."/>
            <person name="Marroni F."/>
            <person name="Zhebentyayeva T."/>
            <person name="Dettori M.T."/>
            <person name="Grimwood J."/>
            <person name="Cattonaro F."/>
            <person name="Zuccolo A."/>
            <person name="Rossini L."/>
            <person name="Jenkins J."/>
            <person name="Vendramin E."/>
            <person name="Meisel L.A."/>
            <person name="Decroocq V."/>
            <person name="Sosinski B."/>
            <person name="Prochnik S."/>
            <person name="Mitros T."/>
            <person name="Policriti A."/>
            <person name="Cipriani G."/>
            <person name="Dondini L."/>
            <person name="Ficklin S."/>
            <person name="Goodstein D.M."/>
            <person name="Xuan P."/>
            <person name="Del Fabbro C."/>
            <person name="Aramini V."/>
            <person name="Copetti D."/>
            <person name="Gonzalez S."/>
            <person name="Horner D.S."/>
            <person name="Falchi R."/>
            <person name="Lucas S."/>
            <person name="Mica E."/>
            <person name="Maldonado J."/>
            <person name="Lazzari B."/>
            <person name="Bielenberg D."/>
            <person name="Pirona R."/>
            <person name="Miculan M."/>
            <person name="Barakat A."/>
            <person name="Testolin R."/>
            <person name="Stella A."/>
            <person name="Tartarini S."/>
            <person name="Tonutti P."/>
            <person name="Arus P."/>
            <person name="Orellana A."/>
            <person name="Wells C."/>
            <person name="Main D."/>
            <person name="Vizzotto G."/>
            <person name="Silva H."/>
            <person name="Salamini F."/>
            <person name="Schmutz J."/>
            <person name="Morgante M."/>
            <person name="Rokhsar D.S."/>
        </authorList>
    </citation>
    <scope>NUCLEOTIDE SEQUENCE [LARGE SCALE GENOMIC DNA]</scope>
    <source>
        <strain evidence="2">cv. Nemared</strain>
    </source>
</reference>
<name>A0A251NA36_PRUPE</name>
<dbReference type="EMBL" id="CM007657">
    <property type="protein sequence ID" value="ONH96193.1"/>
    <property type="molecule type" value="Genomic_DNA"/>
</dbReference>
<gene>
    <name evidence="1" type="ORF">PRUPE_7G112500</name>
</gene>
<sequence>MKLLYTASTWFVKDINKSCSIREGYGAMWVYKVNVPITNLAYLIKDYTLSQEKLQILEVATEKYKDTDTEPTTTVILKCSSHESFIYDKVKTKLFMK</sequence>
<proteinExistence type="predicted"/>